<feature type="transmembrane region" description="Helical" evidence="1">
    <location>
        <begin position="143"/>
        <end position="167"/>
    </location>
</feature>
<name>A0ABW4MUU3_9BACI</name>
<evidence type="ECO:0000313" key="2">
    <source>
        <dbReference type="EMBL" id="MFD1781459.1"/>
    </source>
</evidence>
<keyword evidence="1" id="KW-1133">Transmembrane helix</keyword>
<organism evidence="2 3">
    <name type="scientific">Fredinandcohnia salidurans</name>
    <dbReference type="NCBI Taxonomy" id="2595041"/>
    <lineage>
        <taxon>Bacteria</taxon>
        <taxon>Bacillati</taxon>
        <taxon>Bacillota</taxon>
        <taxon>Bacilli</taxon>
        <taxon>Bacillales</taxon>
        <taxon>Bacillaceae</taxon>
        <taxon>Fredinandcohnia</taxon>
    </lineage>
</organism>
<keyword evidence="1" id="KW-0812">Transmembrane</keyword>
<gene>
    <name evidence="2" type="ORF">ACFSFW_22695</name>
</gene>
<dbReference type="InterPro" id="IPR006938">
    <property type="entry name" value="DUF624"/>
</dbReference>
<reference evidence="3" key="1">
    <citation type="journal article" date="2019" name="Int. J. Syst. Evol. Microbiol.">
        <title>The Global Catalogue of Microorganisms (GCM) 10K type strain sequencing project: providing services to taxonomists for standard genome sequencing and annotation.</title>
        <authorList>
            <consortium name="The Broad Institute Genomics Platform"/>
            <consortium name="The Broad Institute Genome Sequencing Center for Infectious Disease"/>
            <person name="Wu L."/>
            <person name="Ma J."/>
        </authorList>
    </citation>
    <scope>NUCLEOTIDE SEQUENCE [LARGE SCALE GENOMIC DNA]</scope>
    <source>
        <strain evidence="3">CCUG 15531</strain>
    </source>
</reference>
<protein>
    <submittedName>
        <fullName evidence="2">YesL family protein</fullName>
    </submittedName>
</protein>
<evidence type="ECO:0000313" key="3">
    <source>
        <dbReference type="Proteomes" id="UP001597227"/>
    </source>
</evidence>
<feature type="transmembrane region" description="Helical" evidence="1">
    <location>
        <begin position="173"/>
        <end position="195"/>
    </location>
</feature>
<dbReference type="RefSeq" id="WP_388041665.1">
    <property type="nucleotide sequence ID" value="NZ_JBHUEK010000034.1"/>
</dbReference>
<dbReference type="EMBL" id="JBHUEK010000034">
    <property type="protein sequence ID" value="MFD1781459.1"/>
    <property type="molecule type" value="Genomic_DNA"/>
</dbReference>
<accession>A0ABW4MUU3</accession>
<keyword evidence="1" id="KW-0472">Membrane</keyword>
<dbReference type="Proteomes" id="UP001597227">
    <property type="component" value="Unassembled WGS sequence"/>
</dbReference>
<proteinExistence type="predicted"/>
<keyword evidence="3" id="KW-1185">Reference proteome</keyword>
<dbReference type="Pfam" id="PF04854">
    <property type="entry name" value="DUF624"/>
    <property type="match status" value="1"/>
</dbReference>
<feature type="transmembrane region" description="Helical" evidence="1">
    <location>
        <begin position="22"/>
        <end position="48"/>
    </location>
</feature>
<comment type="caution">
    <text evidence="2">The sequence shown here is derived from an EMBL/GenBank/DDBJ whole genome shotgun (WGS) entry which is preliminary data.</text>
</comment>
<sequence length="207" mass="24039">MGGWEKFNNYAIWMVKVAYVNLLWIGFTIVGLGVFGLFPATGAMFAIVQKWLQNEPVDRIFHSFWKTFRREFISLNKFGLFFIVIGYVLVYDFMFVYKNVDKLQLLFPILLFLAICYLLTLLYFFPIYTQFKMKFFQYIKQSFLIGASSVVETILIFTACMLLGIIINLIPGIIPLFTGSVLAVAITWCSNRALIKIKSKKKSFIHH</sequence>
<feature type="transmembrane region" description="Helical" evidence="1">
    <location>
        <begin position="78"/>
        <end position="97"/>
    </location>
</feature>
<evidence type="ECO:0000256" key="1">
    <source>
        <dbReference type="SAM" id="Phobius"/>
    </source>
</evidence>
<feature type="transmembrane region" description="Helical" evidence="1">
    <location>
        <begin position="109"/>
        <end position="131"/>
    </location>
</feature>